<dbReference type="AlphaFoldDB" id="A0A1I4VWF4"/>
<reference evidence="6 9" key="2">
    <citation type="submission" date="2018-10" db="EMBL/GenBank/DDBJ databases">
        <title>Sequencing the genomes of 1000 actinobacteria strains.</title>
        <authorList>
            <person name="Klenk H.-P."/>
        </authorList>
    </citation>
    <scope>NUCLEOTIDE SEQUENCE [LARGE SCALE GENOMIC DNA]</scope>
    <source>
        <strain evidence="6 9">DSM 45119</strain>
    </source>
</reference>
<dbReference type="RefSeq" id="WP_093149102.1">
    <property type="nucleotide sequence ID" value="NZ_FOUP01000002.1"/>
</dbReference>
<gene>
    <name evidence="6" type="ORF">ATL45_5578</name>
    <name evidence="7" type="ORF">SAMN05421805_102410</name>
</gene>
<dbReference type="GO" id="GO:0008124">
    <property type="term" value="F:4-alpha-hydroxytetrahydrobiopterin dehydratase activity"/>
    <property type="evidence" value="ECO:0007669"/>
    <property type="project" value="UniProtKB-EC"/>
</dbReference>
<dbReference type="EMBL" id="RBXX01000002">
    <property type="protein sequence ID" value="RKT87181.1"/>
    <property type="molecule type" value="Genomic_DNA"/>
</dbReference>
<dbReference type="SUPFAM" id="SSF55248">
    <property type="entry name" value="PCD-like"/>
    <property type="match status" value="1"/>
</dbReference>
<dbReference type="Proteomes" id="UP000270697">
    <property type="component" value="Unassembled WGS sequence"/>
</dbReference>
<proteinExistence type="inferred from homology"/>
<comment type="similarity">
    <text evidence="2">Belongs to the pterin-4-alpha-carbinolamine dehydratase family.</text>
</comment>
<evidence type="ECO:0000256" key="2">
    <source>
        <dbReference type="ARBA" id="ARBA00006472"/>
    </source>
</evidence>
<name>A0A1I4VWF4_9PSEU</name>
<dbReference type="EMBL" id="FOUP01000002">
    <property type="protein sequence ID" value="SFN05480.1"/>
    <property type="molecule type" value="Genomic_DNA"/>
</dbReference>
<dbReference type="Pfam" id="PF01329">
    <property type="entry name" value="Pterin_4a"/>
    <property type="match status" value="1"/>
</dbReference>
<sequence>MVKYDQLLDDIGSTAGLGTGEARAAAEVTVTALAGVLDESQRAVLLAELPAELAKDSPSGDVEPANFVQRLAQLGRRTPEEARYRAQAVLASIAGQDPNLIEQLDLPEDVRALTQPLDAGGGVTGPTGHQPRLTDEELRQELERLPQWSGDNDGISRVLELPPENLDGVLDRLDALRRRTGRGPDIDRKGGTAVLTARTKAVGGVTQLDVDLAHRVDDEIQQAGAGI</sequence>
<protein>
    <recommendedName>
        <fullName evidence="4">Putative pterin-4-alpha-carbinolamine dehydratase</fullName>
        <ecNumber evidence="3">4.2.1.96</ecNumber>
    </recommendedName>
</protein>
<keyword evidence="9" id="KW-1185">Reference proteome</keyword>
<evidence type="ECO:0000313" key="8">
    <source>
        <dbReference type="Proteomes" id="UP000199398"/>
    </source>
</evidence>
<evidence type="ECO:0000256" key="1">
    <source>
        <dbReference type="ARBA" id="ARBA00001554"/>
    </source>
</evidence>
<dbReference type="STRING" id="455193.SAMN05421805_102410"/>
<reference evidence="7 8" key="1">
    <citation type="submission" date="2016-10" db="EMBL/GenBank/DDBJ databases">
        <authorList>
            <person name="de Groot N.N."/>
        </authorList>
    </citation>
    <scope>NUCLEOTIDE SEQUENCE [LARGE SCALE GENOMIC DNA]</scope>
    <source>
        <strain evidence="7 8">CPCC 201259</strain>
    </source>
</reference>
<dbReference type="GO" id="GO:0006729">
    <property type="term" value="P:tetrahydrobiopterin biosynthetic process"/>
    <property type="evidence" value="ECO:0007669"/>
    <property type="project" value="InterPro"/>
</dbReference>
<dbReference type="InterPro" id="IPR001533">
    <property type="entry name" value="Pterin_deHydtase"/>
</dbReference>
<dbReference type="OrthoDB" id="3618409at2"/>
<comment type="catalytic activity">
    <reaction evidence="1">
        <text>(4aS,6R)-4a-hydroxy-L-erythro-5,6,7,8-tetrahydrobiopterin = (6R)-L-erythro-6,7-dihydrobiopterin + H2O</text>
        <dbReference type="Rhea" id="RHEA:11920"/>
        <dbReference type="ChEBI" id="CHEBI:15377"/>
        <dbReference type="ChEBI" id="CHEBI:15642"/>
        <dbReference type="ChEBI" id="CHEBI:43120"/>
        <dbReference type="EC" id="4.2.1.96"/>
    </reaction>
</comment>
<dbReference type="InterPro" id="IPR018727">
    <property type="entry name" value="DUF2267"/>
</dbReference>
<evidence type="ECO:0000256" key="5">
    <source>
        <dbReference type="ARBA" id="ARBA00023239"/>
    </source>
</evidence>
<dbReference type="Gene3D" id="1.10.490.110">
    <property type="entry name" value="Uncharacterized conserved protein DUF2267"/>
    <property type="match status" value="1"/>
</dbReference>
<evidence type="ECO:0000256" key="4">
    <source>
        <dbReference type="ARBA" id="ARBA00021735"/>
    </source>
</evidence>
<evidence type="ECO:0000256" key="3">
    <source>
        <dbReference type="ARBA" id="ARBA00013252"/>
    </source>
</evidence>
<dbReference type="Gene3D" id="3.30.1360.20">
    <property type="entry name" value="Transcriptional coactivator/pterin dehydratase"/>
    <property type="match status" value="1"/>
</dbReference>
<accession>A0A1I4VWF4</accession>
<organism evidence="7 8">
    <name type="scientific">Saccharopolyspora antimicrobica</name>
    <dbReference type="NCBI Taxonomy" id="455193"/>
    <lineage>
        <taxon>Bacteria</taxon>
        <taxon>Bacillati</taxon>
        <taxon>Actinomycetota</taxon>
        <taxon>Actinomycetes</taxon>
        <taxon>Pseudonocardiales</taxon>
        <taxon>Pseudonocardiaceae</taxon>
        <taxon>Saccharopolyspora</taxon>
    </lineage>
</organism>
<dbReference type="Pfam" id="PF10025">
    <property type="entry name" value="DUF2267"/>
    <property type="match status" value="1"/>
</dbReference>
<evidence type="ECO:0000313" key="7">
    <source>
        <dbReference type="EMBL" id="SFN05480.1"/>
    </source>
</evidence>
<dbReference type="InterPro" id="IPR036428">
    <property type="entry name" value="PCD_sf"/>
</dbReference>
<dbReference type="InterPro" id="IPR038282">
    <property type="entry name" value="DUF2267_sf"/>
</dbReference>
<dbReference type="EC" id="4.2.1.96" evidence="3"/>
<evidence type="ECO:0000313" key="6">
    <source>
        <dbReference type="EMBL" id="RKT87181.1"/>
    </source>
</evidence>
<keyword evidence="5" id="KW-0456">Lyase</keyword>
<dbReference type="Proteomes" id="UP000199398">
    <property type="component" value="Unassembled WGS sequence"/>
</dbReference>
<evidence type="ECO:0000313" key="9">
    <source>
        <dbReference type="Proteomes" id="UP000270697"/>
    </source>
</evidence>